<dbReference type="Proteomes" id="UP000234950">
    <property type="component" value="Unassembled WGS sequence"/>
</dbReference>
<comment type="caution">
    <text evidence="2">The sequence shown here is derived from an EMBL/GenBank/DDBJ whole genome shotgun (WGS) entry which is preliminary data.</text>
</comment>
<keyword evidence="3" id="KW-1185">Reference proteome</keyword>
<evidence type="ECO:0000259" key="1">
    <source>
        <dbReference type="Pfam" id="PF00561"/>
    </source>
</evidence>
<keyword evidence="2" id="KW-0378">Hydrolase</keyword>
<dbReference type="Pfam" id="PF00561">
    <property type="entry name" value="Abhydrolase_1"/>
    <property type="match status" value="1"/>
</dbReference>
<dbReference type="InterPro" id="IPR029058">
    <property type="entry name" value="AB_hydrolase_fold"/>
</dbReference>
<evidence type="ECO:0000313" key="2">
    <source>
        <dbReference type="EMBL" id="PLS03711.1"/>
    </source>
</evidence>
<dbReference type="PANTHER" id="PTHR46438">
    <property type="entry name" value="ALPHA/BETA-HYDROLASES SUPERFAMILY PROTEIN"/>
    <property type="match status" value="1"/>
</dbReference>
<feature type="domain" description="AB hydrolase-1" evidence="1">
    <location>
        <begin position="34"/>
        <end position="267"/>
    </location>
</feature>
<organism evidence="2 3">
    <name type="scientific">Neobacillus cucumis</name>
    <dbReference type="NCBI Taxonomy" id="1740721"/>
    <lineage>
        <taxon>Bacteria</taxon>
        <taxon>Bacillati</taxon>
        <taxon>Bacillota</taxon>
        <taxon>Bacilli</taxon>
        <taxon>Bacillales</taxon>
        <taxon>Bacillaceae</taxon>
        <taxon>Neobacillus</taxon>
    </lineage>
</organism>
<dbReference type="GO" id="GO:0016787">
    <property type="term" value="F:hydrolase activity"/>
    <property type="evidence" value="ECO:0007669"/>
    <property type="project" value="UniProtKB-KW"/>
</dbReference>
<dbReference type="InterPro" id="IPR000073">
    <property type="entry name" value="AB_hydrolase_1"/>
</dbReference>
<dbReference type="OrthoDB" id="9808398at2"/>
<name>A0A2N5HDV5_9BACI</name>
<dbReference type="RefSeq" id="WP_101648458.1">
    <property type="nucleotide sequence ID" value="NZ_PGVE01000052.1"/>
</dbReference>
<dbReference type="AlphaFoldDB" id="A0A2N5HDV5"/>
<dbReference type="SUPFAM" id="SSF53474">
    <property type="entry name" value="alpha/beta-Hydrolases"/>
    <property type="match status" value="1"/>
</dbReference>
<gene>
    <name evidence="2" type="ORF">CVD27_13655</name>
</gene>
<proteinExistence type="predicted"/>
<dbReference type="InterPro" id="IPR000639">
    <property type="entry name" value="Epox_hydrolase-like"/>
</dbReference>
<dbReference type="PRINTS" id="PR00111">
    <property type="entry name" value="ABHYDROLASE"/>
</dbReference>
<dbReference type="Gene3D" id="3.40.50.1820">
    <property type="entry name" value="alpha/beta hydrolase"/>
    <property type="match status" value="1"/>
</dbReference>
<sequence>MTIWTDLADLEYKLYYLDANGIKTRVLESGNGEPLILLHGTGGHIEAYARNIRGLSKNFRVICIDMVGHGYTAKPDRQYGIDYYSEHLLGVIQALGLSKVYLSGESLGGWVAAWFAAEHPEYVRAMVLNTPGNVNNKPEVMQRLKESTLKAVLEANYENVKTRLEWLMYDKSQVTEELIESRYKIYTQASYQEAVHHIVCLQDIEVRKLYSWDPSWCSKINVPTLLAWTDHDPTSTVEEAKPIQDMIPNSELVVMKDAGHWPQWEKPEEFNTILTNFLLKNTTEAAKQNDLALASK</sequence>
<protein>
    <submittedName>
        <fullName evidence="2">Alpha/beta hydrolase</fullName>
    </submittedName>
</protein>
<reference evidence="2 3" key="1">
    <citation type="submission" date="2017-11" db="EMBL/GenBank/DDBJ databases">
        <title>Comparitive Functional Genomics of Dry Heat Resistant strains isolated from the Viking Spacecraft.</title>
        <authorList>
            <person name="Seuylemezian A."/>
            <person name="Cooper K."/>
            <person name="Vaishampayan P."/>
        </authorList>
    </citation>
    <scope>NUCLEOTIDE SEQUENCE [LARGE SCALE GENOMIC DNA]</scope>
    <source>
        <strain evidence="2 3">V32-6</strain>
    </source>
</reference>
<evidence type="ECO:0000313" key="3">
    <source>
        <dbReference type="Proteomes" id="UP000234950"/>
    </source>
</evidence>
<dbReference type="PANTHER" id="PTHR46438:SF11">
    <property type="entry name" value="LIPASE-RELATED"/>
    <property type="match status" value="1"/>
</dbReference>
<dbReference type="PRINTS" id="PR00412">
    <property type="entry name" value="EPOXHYDRLASE"/>
</dbReference>
<accession>A0A2N5HDV5</accession>
<dbReference type="EMBL" id="PGVE01000052">
    <property type="protein sequence ID" value="PLS03711.1"/>
    <property type="molecule type" value="Genomic_DNA"/>
</dbReference>